<gene>
    <name evidence="5" type="ORF">MHBO_004457</name>
</gene>
<dbReference type="Gene3D" id="3.90.20.20">
    <property type="match status" value="1"/>
</dbReference>
<evidence type="ECO:0000313" key="5">
    <source>
        <dbReference type="EMBL" id="MES1922928.1"/>
    </source>
</evidence>
<dbReference type="CDD" id="cd00446">
    <property type="entry name" value="GrpE"/>
    <property type="match status" value="1"/>
</dbReference>
<dbReference type="InterPro" id="IPR000740">
    <property type="entry name" value="GrpE"/>
</dbReference>
<dbReference type="HAMAP" id="MF_01151">
    <property type="entry name" value="GrpE"/>
    <property type="match status" value="1"/>
</dbReference>
<dbReference type="InterPro" id="IPR009012">
    <property type="entry name" value="GrpE_head"/>
</dbReference>
<sequence>MNLFARKSNPLLKSNFAKLFIPTSLKINLKIRNCQRFSSTNETKNQQKEDKKQSNKKIEKSKKSEKSENFEKIAHERKKEIAKLKDQILRFAAELENTRKISQKEINKARNFSISKFALSLLNAHDNLQRALDVAHKNISEAKKHQNELGKAFVNLFDGIKMTEDALDKTFGDFGIKKIECEGAKIDPKFHDVLTTVKNAGKEDMTVAEVLQEGFTINERTLRAAQVVANKN</sequence>
<evidence type="ECO:0000313" key="6">
    <source>
        <dbReference type="Proteomes" id="UP001439008"/>
    </source>
</evidence>
<proteinExistence type="inferred from homology"/>
<dbReference type="PANTHER" id="PTHR21237">
    <property type="entry name" value="GRPE PROTEIN"/>
    <property type="match status" value="1"/>
</dbReference>
<organism evidence="5 6">
    <name type="scientific">Bonamia ostreae</name>
    <dbReference type="NCBI Taxonomy" id="126728"/>
    <lineage>
        <taxon>Eukaryota</taxon>
        <taxon>Sar</taxon>
        <taxon>Rhizaria</taxon>
        <taxon>Endomyxa</taxon>
        <taxon>Ascetosporea</taxon>
        <taxon>Haplosporida</taxon>
        <taxon>Bonamia</taxon>
    </lineage>
</organism>
<keyword evidence="6" id="KW-1185">Reference proteome</keyword>
<dbReference type="Gene3D" id="2.30.22.10">
    <property type="entry name" value="Head domain of nucleotide exchange factor GrpE"/>
    <property type="match status" value="1"/>
</dbReference>
<dbReference type="InterPro" id="IPR013805">
    <property type="entry name" value="GrpE_CC"/>
</dbReference>
<accession>A0ABV2AU56</accession>
<evidence type="ECO:0008006" key="7">
    <source>
        <dbReference type="Google" id="ProtNLM"/>
    </source>
</evidence>
<protein>
    <recommendedName>
        <fullName evidence="7">GrpE protein homolog</fullName>
    </recommendedName>
</protein>
<evidence type="ECO:0000256" key="1">
    <source>
        <dbReference type="ARBA" id="ARBA00009054"/>
    </source>
</evidence>
<evidence type="ECO:0000256" key="3">
    <source>
        <dbReference type="RuleBase" id="RU004478"/>
    </source>
</evidence>
<name>A0ABV2AU56_9EUKA</name>
<dbReference type="SUPFAM" id="SSF51064">
    <property type="entry name" value="Head domain of nucleotide exchange factor GrpE"/>
    <property type="match status" value="1"/>
</dbReference>
<dbReference type="EMBL" id="JBDODL010004066">
    <property type="protein sequence ID" value="MES1922928.1"/>
    <property type="molecule type" value="Genomic_DNA"/>
</dbReference>
<evidence type="ECO:0000256" key="4">
    <source>
        <dbReference type="SAM" id="MobiDB-lite"/>
    </source>
</evidence>
<reference evidence="5 6" key="1">
    <citation type="journal article" date="2024" name="BMC Biol.">
        <title>Comparative genomics of Ascetosporea gives new insight into the evolutionary basis for animal parasitism in Rhizaria.</title>
        <authorList>
            <person name="Hiltunen Thoren M."/>
            <person name="Onut-Brannstrom I."/>
            <person name="Alfjorden A."/>
            <person name="Peckova H."/>
            <person name="Swords F."/>
            <person name="Hooper C."/>
            <person name="Holzer A.S."/>
            <person name="Bass D."/>
            <person name="Burki F."/>
        </authorList>
    </citation>
    <scope>NUCLEOTIDE SEQUENCE [LARGE SCALE GENOMIC DNA]</scope>
    <source>
        <strain evidence="5">20-A016</strain>
    </source>
</reference>
<feature type="compositionally biased region" description="Basic and acidic residues" evidence="4">
    <location>
        <begin position="45"/>
        <end position="70"/>
    </location>
</feature>
<dbReference type="Pfam" id="PF01025">
    <property type="entry name" value="GrpE"/>
    <property type="match status" value="1"/>
</dbReference>
<keyword evidence="2" id="KW-0143">Chaperone</keyword>
<dbReference type="PRINTS" id="PR00773">
    <property type="entry name" value="GRPEPROTEIN"/>
</dbReference>
<comment type="caution">
    <text evidence="5">The sequence shown here is derived from an EMBL/GenBank/DDBJ whole genome shotgun (WGS) entry which is preliminary data.</text>
</comment>
<evidence type="ECO:0000256" key="2">
    <source>
        <dbReference type="ARBA" id="ARBA00023186"/>
    </source>
</evidence>
<comment type="similarity">
    <text evidence="1 3">Belongs to the GrpE family.</text>
</comment>
<dbReference type="SUPFAM" id="SSF58014">
    <property type="entry name" value="Coiled-coil domain of nucleotide exchange factor GrpE"/>
    <property type="match status" value="1"/>
</dbReference>
<dbReference type="PANTHER" id="PTHR21237:SF23">
    <property type="entry name" value="GRPE PROTEIN HOMOLOG, MITOCHONDRIAL"/>
    <property type="match status" value="1"/>
</dbReference>
<feature type="region of interest" description="Disordered" evidence="4">
    <location>
        <begin position="38"/>
        <end position="70"/>
    </location>
</feature>
<dbReference type="Proteomes" id="UP001439008">
    <property type="component" value="Unassembled WGS sequence"/>
</dbReference>